<dbReference type="PANTHER" id="PTHR42951:SF20">
    <property type="entry name" value="BETA LACTAMASE"/>
    <property type="match status" value="1"/>
</dbReference>
<name>A0A9X1VXT8_9BURK</name>
<evidence type="ECO:0000313" key="3">
    <source>
        <dbReference type="EMBL" id="MCJ0764910.1"/>
    </source>
</evidence>
<evidence type="ECO:0000256" key="1">
    <source>
        <dbReference type="SAM" id="SignalP"/>
    </source>
</evidence>
<protein>
    <submittedName>
        <fullName evidence="3">MBL fold metallo-hydrolase</fullName>
    </submittedName>
</protein>
<feature type="signal peptide" evidence="1">
    <location>
        <begin position="1"/>
        <end position="21"/>
    </location>
</feature>
<comment type="caution">
    <text evidence="3">The sequence shown here is derived from an EMBL/GenBank/DDBJ whole genome shotgun (WGS) entry which is preliminary data.</text>
</comment>
<keyword evidence="4" id="KW-1185">Reference proteome</keyword>
<dbReference type="EMBL" id="JALGBI010000002">
    <property type="protein sequence ID" value="MCJ0764910.1"/>
    <property type="molecule type" value="Genomic_DNA"/>
</dbReference>
<dbReference type="AlphaFoldDB" id="A0A9X1VXT8"/>
<evidence type="ECO:0000313" key="4">
    <source>
        <dbReference type="Proteomes" id="UP001139447"/>
    </source>
</evidence>
<dbReference type="InterPro" id="IPR036866">
    <property type="entry name" value="RibonucZ/Hydroxyglut_hydro"/>
</dbReference>
<feature type="domain" description="Metallo-beta-lactamase" evidence="2">
    <location>
        <begin position="293"/>
        <end position="478"/>
    </location>
</feature>
<dbReference type="PROSITE" id="PS51257">
    <property type="entry name" value="PROKAR_LIPOPROTEIN"/>
    <property type="match status" value="1"/>
</dbReference>
<dbReference type="SMART" id="SM00849">
    <property type="entry name" value="Lactamase_B"/>
    <property type="match status" value="1"/>
</dbReference>
<dbReference type="InterPro" id="IPR050855">
    <property type="entry name" value="NDM-1-like"/>
</dbReference>
<accession>A0A9X1VXT8</accession>
<dbReference type="InterPro" id="IPR001279">
    <property type="entry name" value="Metallo-B-lactamas"/>
</dbReference>
<proteinExistence type="predicted"/>
<dbReference type="PANTHER" id="PTHR42951">
    <property type="entry name" value="METALLO-BETA-LACTAMASE DOMAIN-CONTAINING"/>
    <property type="match status" value="1"/>
</dbReference>
<dbReference type="RefSeq" id="WP_243307891.1">
    <property type="nucleotide sequence ID" value="NZ_JALGBI010000002.1"/>
</dbReference>
<dbReference type="Proteomes" id="UP001139447">
    <property type="component" value="Unassembled WGS sequence"/>
</dbReference>
<reference evidence="3" key="1">
    <citation type="submission" date="2022-03" db="EMBL/GenBank/DDBJ databases">
        <authorList>
            <person name="Woo C.Y."/>
        </authorList>
    </citation>
    <scope>NUCLEOTIDE SEQUENCE</scope>
    <source>
        <strain evidence="3">CYS-02</strain>
    </source>
</reference>
<keyword evidence="1" id="KW-0732">Signal</keyword>
<feature type="chain" id="PRO_5040874072" evidence="1">
    <location>
        <begin position="22"/>
        <end position="496"/>
    </location>
</feature>
<organism evidence="3 4">
    <name type="scientific">Variovorax terrae</name>
    <dbReference type="NCBI Taxonomy" id="2923278"/>
    <lineage>
        <taxon>Bacteria</taxon>
        <taxon>Pseudomonadati</taxon>
        <taxon>Pseudomonadota</taxon>
        <taxon>Betaproteobacteria</taxon>
        <taxon>Burkholderiales</taxon>
        <taxon>Comamonadaceae</taxon>
        <taxon>Variovorax</taxon>
    </lineage>
</organism>
<dbReference type="SUPFAM" id="SSF56281">
    <property type="entry name" value="Metallo-hydrolase/oxidoreductase"/>
    <property type="match status" value="1"/>
</dbReference>
<dbReference type="Pfam" id="PF00753">
    <property type="entry name" value="Lactamase_B"/>
    <property type="match status" value="1"/>
</dbReference>
<dbReference type="Gene3D" id="3.60.15.10">
    <property type="entry name" value="Ribonuclease Z/Hydroxyacylglutathione hydrolase-like"/>
    <property type="match status" value="1"/>
</dbReference>
<sequence length="496" mass="53199">MTIRRRLLLTVPLGALLQSCASPPSSVPAAQDAAGLLRQSDLATGASKVESLAFVATGSGGSVGQAFAPGQAWPMMNYSRLARRMDYGKGAIAEDYIRTRAEPTGGGMLPLMGQGESRATSFAVGDYAWNAGPNNSAMPSPAALEGRLLDLWTSPHGVLHAAQRWGARAGSAQDNGQAFATLSFTIPGRLEAMAWIDAQGLVARVDARMPHPVLGDTEVVTRYLYWSDVGGGVKFPMRIRQTQGGFDALDVSVHSVELNPLMQLTVPENVRQFRERVHAEQVANGVWFLTEGSHNSVLIEMSDHLMLVESPVNDGRALAVLAEAHRLAPGKPVRYVVNTHHHFDHAGGLRAAAAEGATLVTSALAKPYYERIFSNSNRIQPDSLTQSGKTATLVGVNGRQVFSDGQRSVEVHEIQDSVHSSGLLIVYLPAERLLVEADSYTPGLYTNPAPGLVNANNQNLADAIDRLGLKVDRILPLHGRISSMAEFLGTLGRRPQ</sequence>
<evidence type="ECO:0000259" key="2">
    <source>
        <dbReference type="SMART" id="SM00849"/>
    </source>
</evidence>
<gene>
    <name evidence="3" type="ORF">MMF98_16970</name>
</gene>